<feature type="compositionally biased region" description="Basic and acidic residues" evidence="1">
    <location>
        <begin position="89"/>
        <end position="105"/>
    </location>
</feature>
<feature type="region of interest" description="Disordered" evidence="1">
    <location>
        <begin position="38"/>
        <end position="105"/>
    </location>
</feature>
<name>A0A024GB76_9STRA</name>
<dbReference type="EMBL" id="CAIX01000057">
    <property type="protein sequence ID" value="CCI43884.1"/>
    <property type="molecule type" value="Genomic_DNA"/>
</dbReference>
<proteinExistence type="predicted"/>
<reference evidence="2 3" key="1">
    <citation type="submission" date="2012-05" db="EMBL/GenBank/DDBJ databases">
        <title>Recombination and specialization in a pathogen metapopulation.</title>
        <authorList>
            <person name="Gardiner A."/>
            <person name="Kemen E."/>
            <person name="Schultz-Larsen T."/>
            <person name="MacLean D."/>
            <person name="Van Oosterhout C."/>
            <person name="Jones J.D.G."/>
        </authorList>
    </citation>
    <scope>NUCLEOTIDE SEQUENCE [LARGE SCALE GENOMIC DNA]</scope>
    <source>
        <strain evidence="2 3">Ac Nc2</strain>
    </source>
</reference>
<dbReference type="AlphaFoldDB" id="A0A024GB76"/>
<evidence type="ECO:0000313" key="3">
    <source>
        <dbReference type="Proteomes" id="UP000053237"/>
    </source>
</evidence>
<accession>A0A024GB76</accession>
<protein>
    <submittedName>
        <fullName evidence="2">Uncharacterized protein</fullName>
    </submittedName>
</protein>
<evidence type="ECO:0000313" key="2">
    <source>
        <dbReference type="EMBL" id="CCI43884.1"/>
    </source>
</evidence>
<comment type="caution">
    <text evidence="2">The sequence shown here is derived from an EMBL/GenBank/DDBJ whole genome shotgun (WGS) entry which is preliminary data.</text>
</comment>
<organism evidence="2 3">
    <name type="scientific">Albugo candida</name>
    <dbReference type="NCBI Taxonomy" id="65357"/>
    <lineage>
        <taxon>Eukaryota</taxon>
        <taxon>Sar</taxon>
        <taxon>Stramenopiles</taxon>
        <taxon>Oomycota</taxon>
        <taxon>Peronosporomycetes</taxon>
        <taxon>Albuginales</taxon>
        <taxon>Albuginaceae</taxon>
        <taxon>Albugo</taxon>
    </lineage>
</organism>
<evidence type="ECO:0000256" key="1">
    <source>
        <dbReference type="SAM" id="MobiDB-lite"/>
    </source>
</evidence>
<keyword evidence="3" id="KW-1185">Reference proteome</keyword>
<dbReference type="InParanoid" id="A0A024GB76"/>
<gene>
    <name evidence="2" type="ORF">BN9_046680</name>
</gene>
<sequence>MASLEQSMMDFDDLANQMLTNQSPFTSFPARNICDDDEFFKDLEDEKEQNAQTPDGPDPSNNQKRFSNYSYSSSSILDHQGRHVKSTRRRFEDSNGRLKATHEREIDGKKLRSTWERRKGEGKHNLICSEGSPEEFENAWARTPFGEAQLKTIEQTKEAKKED</sequence>
<dbReference type="Proteomes" id="UP000053237">
    <property type="component" value="Unassembled WGS sequence"/>
</dbReference>
<feature type="compositionally biased region" description="Acidic residues" evidence="1">
    <location>
        <begin position="38"/>
        <end position="47"/>
    </location>
</feature>
<dbReference type="OrthoDB" id="164546at2759"/>